<name>A0A1G9FX29_9PSED</name>
<evidence type="ECO:0000313" key="1">
    <source>
        <dbReference type="EMBL" id="SDK92908.1"/>
    </source>
</evidence>
<dbReference type="RefSeq" id="WP_244505997.1">
    <property type="nucleotide sequence ID" value="NZ_FNFD01000012.1"/>
</dbReference>
<reference evidence="1 2" key="1">
    <citation type="submission" date="2016-10" db="EMBL/GenBank/DDBJ databases">
        <authorList>
            <person name="de Groot N.N."/>
        </authorList>
    </citation>
    <scope>NUCLEOTIDE SEQUENCE [LARGE SCALE GENOMIC DNA]</scope>
    <source>
        <strain evidence="1 2">JCM 21544</strain>
    </source>
</reference>
<gene>
    <name evidence="1" type="ORF">SAMN05216186_11230</name>
</gene>
<dbReference type="AlphaFoldDB" id="A0A1G9FX29"/>
<dbReference type="STRING" id="137658.SAMN05216186_11230"/>
<keyword evidence="2" id="KW-1185">Reference proteome</keyword>
<accession>A0A1G9FX29</accession>
<dbReference type="Proteomes" id="UP000198706">
    <property type="component" value="Unassembled WGS sequence"/>
</dbReference>
<dbReference type="EMBL" id="FNFD01000012">
    <property type="protein sequence ID" value="SDK92908.1"/>
    <property type="molecule type" value="Genomic_DNA"/>
</dbReference>
<evidence type="ECO:0000313" key="2">
    <source>
        <dbReference type="Proteomes" id="UP000198706"/>
    </source>
</evidence>
<protein>
    <submittedName>
        <fullName evidence="1">Uncharacterized protein</fullName>
    </submittedName>
</protein>
<organism evidence="1 2">
    <name type="scientific">Pseudomonas indica</name>
    <dbReference type="NCBI Taxonomy" id="137658"/>
    <lineage>
        <taxon>Bacteria</taxon>
        <taxon>Pseudomonadati</taxon>
        <taxon>Pseudomonadota</taxon>
        <taxon>Gammaproteobacteria</taxon>
        <taxon>Pseudomonadales</taxon>
        <taxon>Pseudomonadaceae</taxon>
        <taxon>Pseudomonas</taxon>
    </lineage>
</organism>
<proteinExistence type="predicted"/>
<sequence>MTDVNIGMALSTKVQWPSATLWPTMPPATACLLIASGDRDLANRLRQHLAAADLPCDVLAESADCHEAPLCRWLRADPVSEPARLRAALVDAVGVLERTRHAFKSRELGELRRRLEALLEASAGRD</sequence>